<sequence>MLRKTTFVLLLLIVNGLSINATNGSVLGNIHTGPKMQLNHSLWDSLLQKHVDKSGNVNYKSFKKDQAILVQYLGYLRNNKPTEGANRQEQLAYYINLYNAVTVSLILDNYPLKSIKDIKNPWGLKIVAIGHQEISLGDLEHKILRKMNDPRIHFAINCASYSCPKLLNQAFTSSNLEALLEQTAVDFINDKQRNTLDNNEASLSAVFKWFKKDFTKEGSLVEYINKYARIKLDSNTRIKYSTYNWALNEAK</sequence>
<feature type="chain" id="PRO_5036765769" evidence="1">
    <location>
        <begin position="21"/>
        <end position="251"/>
    </location>
</feature>
<keyword evidence="4" id="KW-1185">Reference proteome</keyword>
<evidence type="ECO:0000259" key="2">
    <source>
        <dbReference type="Pfam" id="PF04784"/>
    </source>
</evidence>
<comment type="caution">
    <text evidence="3">The sequence shown here is derived from an EMBL/GenBank/DDBJ whole genome shotgun (WGS) entry which is preliminary data.</text>
</comment>
<reference evidence="3" key="2">
    <citation type="submission" date="2020-09" db="EMBL/GenBank/DDBJ databases">
        <authorList>
            <person name="Sun Q."/>
            <person name="Kim S."/>
        </authorList>
    </citation>
    <scope>NUCLEOTIDE SEQUENCE</scope>
    <source>
        <strain evidence="3">KCTC 12113</strain>
    </source>
</reference>
<evidence type="ECO:0000313" key="3">
    <source>
        <dbReference type="EMBL" id="GGW34136.1"/>
    </source>
</evidence>
<dbReference type="PANTHER" id="PTHR46361">
    <property type="entry name" value="ELECTRON CARRIER/ PROTEIN DISULFIDE OXIDOREDUCTASE"/>
    <property type="match status" value="1"/>
</dbReference>
<dbReference type="PANTHER" id="PTHR46361:SF3">
    <property type="entry name" value="ELECTRON CARRIER_ PROTEIN DISULFIDE OXIDOREDUCTASE"/>
    <property type="match status" value="1"/>
</dbReference>
<evidence type="ECO:0000256" key="1">
    <source>
        <dbReference type="SAM" id="SignalP"/>
    </source>
</evidence>
<protein>
    <submittedName>
        <fullName evidence="3">DUF547 domain-containing protein</fullName>
    </submittedName>
</protein>
<organism evidence="3 4">
    <name type="scientific">Arenibacter certesii</name>
    <dbReference type="NCBI Taxonomy" id="228955"/>
    <lineage>
        <taxon>Bacteria</taxon>
        <taxon>Pseudomonadati</taxon>
        <taxon>Bacteroidota</taxon>
        <taxon>Flavobacteriia</taxon>
        <taxon>Flavobacteriales</taxon>
        <taxon>Flavobacteriaceae</taxon>
        <taxon>Arenibacter</taxon>
    </lineage>
</organism>
<dbReference type="InterPro" id="IPR006869">
    <property type="entry name" value="DUF547"/>
</dbReference>
<dbReference type="AlphaFoldDB" id="A0A918IWR0"/>
<accession>A0A918IWR0</accession>
<proteinExistence type="predicted"/>
<keyword evidence="1" id="KW-0732">Signal</keyword>
<reference evidence="3" key="1">
    <citation type="journal article" date="2014" name="Int. J. Syst. Evol. Microbiol.">
        <title>Complete genome sequence of Corynebacterium casei LMG S-19264T (=DSM 44701T), isolated from a smear-ripened cheese.</title>
        <authorList>
            <consortium name="US DOE Joint Genome Institute (JGI-PGF)"/>
            <person name="Walter F."/>
            <person name="Albersmeier A."/>
            <person name="Kalinowski J."/>
            <person name="Ruckert C."/>
        </authorList>
    </citation>
    <scope>NUCLEOTIDE SEQUENCE</scope>
    <source>
        <strain evidence="3">KCTC 12113</strain>
    </source>
</reference>
<dbReference type="EMBL" id="BMWP01000011">
    <property type="protein sequence ID" value="GGW34136.1"/>
    <property type="molecule type" value="Genomic_DNA"/>
</dbReference>
<feature type="domain" description="DUF547" evidence="2">
    <location>
        <begin position="85"/>
        <end position="188"/>
    </location>
</feature>
<dbReference type="Pfam" id="PF04784">
    <property type="entry name" value="DUF547"/>
    <property type="match status" value="1"/>
</dbReference>
<dbReference type="RefSeq" id="WP_026813160.1">
    <property type="nucleotide sequence ID" value="NZ_BMWP01000011.1"/>
</dbReference>
<gene>
    <name evidence="3" type="ORF">GCM10007383_18850</name>
</gene>
<name>A0A918IWR0_9FLAO</name>
<evidence type="ECO:0000313" key="4">
    <source>
        <dbReference type="Proteomes" id="UP000634668"/>
    </source>
</evidence>
<feature type="signal peptide" evidence="1">
    <location>
        <begin position="1"/>
        <end position="20"/>
    </location>
</feature>
<dbReference type="Proteomes" id="UP000634668">
    <property type="component" value="Unassembled WGS sequence"/>
</dbReference>